<sequence>MKWYLIVVLICISLIMSDIEHLFMCLLAICMSSLEKCLLSSLAHFLIGSFIFLVLSCRSCLYIFEISCLSVASFAIIFSHSEGCLFTLLRVSFVVQKLLSLIRSRLFIFAFISSILGGGS</sequence>
<reference evidence="1" key="2">
    <citation type="submission" date="2025-08" db="UniProtKB">
        <authorList>
            <consortium name="Ensembl"/>
        </authorList>
    </citation>
    <scope>IDENTIFICATION</scope>
</reference>
<proteinExistence type="predicted"/>
<evidence type="ECO:0000313" key="1">
    <source>
        <dbReference type="Ensembl" id="ENSOARP00020028719.2"/>
    </source>
</evidence>
<accession>A0AC11CJ64</accession>
<dbReference type="Ensembl" id="ENSOART00020034772.2">
    <property type="protein sequence ID" value="ENSOARP00020028719.2"/>
    <property type="gene ID" value="ENSOARG00020038106.1"/>
</dbReference>
<name>A0AC11CJ64_SHEEP</name>
<reference evidence="1" key="1">
    <citation type="submission" date="2020-11" db="EMBL/GenBank/DDBJ databases">
        <authorList>
            <person name="Davenport K.M."/>
            <person name="Bickhart D.M."/>
            <person name="Smith T.P.L."/>
            <person name="Murdoch B.M."/>
            <person name="Rosen B.D."/>
        </authorList>
    </citation>
    <scope>NUCLEOTIDE SEQUENCE [LARGE SCALE GENOMIC DNA]</scope>
    <source>
        <strain evidence="1">OAR_USU_Benz2616</strain>
    </source>
</reference>
<protein>
    <submittedName>
        <fullName evidence="1">Uncharacterized protein</fullName>
    </submittedName>
</protein>
<organism evidence="1">
    <name type="scientific">Ovis aries</name>
    <name type="common">Sheep</name>
    <dbReference type="NCBI Taxonomy" id="9940"/>
    <lineage>
        <taxon>Eukaryota</taxon>
        <taxon>Metazoa</taxon>
        <taxon>Chordata</taxon>
        <taxon>Craniata</taxon>
        <taxon>Vertebrata</taxon>
        <taxon>Euteleostomi</taxon>
        <taxon>Mammalia</taxon>
        <taxon>Eutheria</taxon>
        <taxon>Laurasiatheria</taxon>
        <taxon>Artiodactyla</taxon>
        <taxon>Ruminantia</taxon>
        <taxon>Pecora</taxon>
        <taxon>Bovidae</taxon>
        <taxon>Caprinae</taxon>
        <taxon>Ovis</taxon>
    </lineage>
</organism>
<reference evidence="1" key="3">
    <citation type="submission" date="2025-09" db="UniProtKB">
        <authorList>
            <consortium name="Ensembl"/>
        </authorList>
    </citation>
    <scope>IDENTIFICATION</scope>
</reference>